<reference evidence="6" key="1">
    <citation type="submission" date="2023-10" db="EMBL/GenBank/DDBJ databases">
        <title>Whole Genome based description of the genera Actinobaculum and Actinotignum reveals a complex phylogenetic relationship within the species included in the genus Actinotignum.</title>
        <authorList>
            <person name="Jensen C.S."/>
            <person name="Dargis R."/>
            <person name="Kemp M."/>
            <person name="Christensen J.J."/>
        </authorList>
    </citation>
    <scope>NUCLEOTIDE SEQUENCE</scope>
    <source>
        <strain evidence="6">SLA_B245</strain>
    </source>
</reference>
<feature type="binding site" evidence="5">
    <location>
        <position position="105"/>
    </location>
    <ligand>
        <name>a divalent metal cation</name>
        <dbReference type="ChEBI" id="CHEBI:60240"/>
        <label>1</label>
    </ligand>
</feature>
<feature type="binding site" evidence="5">
    <location>
        <position position="67"/>
    </location>
    <ligand>
        <name>a divalent metal cation</name>
        <dbReference type="ChEBI" id="CHEBI:60240"/>
        <label>1</label>
    </ligand>
</feature>
<dbReference type="AlphaFoldDB" id="A0AAW9HJU2"/>
<dbReference type="GO" id="GO:0046872">
    <property type="term" value="F:metal ion binding"/>
    <property type="evidence" value="ECO:0007669"/>
    <property type="project" value="UniProtKB-KW"/>
</dbReference>
<feature type="binding site" evidence="5">
    <location>
        <position position="66"/>
    </location>
    <ligand>
        <name>a divalent metal cation</name>
        <dbReference type="ChEBI" id="CHEBI:60240"/>
        <label>1</label>
    </ligand>
</feature>
<protein>
    <recommendedName>
        <fullName evidence="3">GTP cyclohydrolase 1 type 2 homolog</fullName>
    </recommendedName>
</protein>
<dbReference type="FunFam" id="3.40.1390.30:FF:000001">
    <property type="entry name" value="GTP cyclohydrolase 1 type 2"/>
    <property type="match status" value="1"/>
</dbReference>
<dbReference type="SUPFAM" id="SSF102705">
    <property type="entry name" value="NIF3 (NGG1p interacting factor 3)-like"/>
    <property type="match status" value="1"/>
</dbReference>
<accession>A0AAW9HJU2</accession>
<dbReference type="PANTHER" id="PTHR13799">
    <property type="entry name" value="NGG1 INTERACTING FACTOR 3"/>
    <property type="match status" value="1"/>
</dbReference>
<dbReference type="InterPro" id="IPR002678">
    <property type="entry name" value="DUF34/NIF3"/>
</dbReference>
<evidence type="ECO:0000256" key="5">
    <source>
        <dbReference type="PIRSR" id="PIRSR602678-1"/>
    </source>
</evidence>
<feature type="binding site" evidence="5">
    <location>
        <position position="225"/>
    </location>
    <ligand>
        <name>a divalent metal cation</name>
        <dbReference type="ChEBI" id="CHEBI:60240"/>
        <label>1</label>
    </ligand>
</feature>
<dbReference type="InterPro" id="IPR036069">
    <property type="entry name" value="DUF34/NIF3_sf"/>
</dbReference>
<evidence type="ECO:0000313" key="7">
    <source>
        <dbReference type="Proteomes" id="UP001288320"/>
    </source>
</evidence>
<dbReference type="RefSeq" id="WP_087070660.1">
    <property type="nucleotide sequence ID" value="NZ_CAUPFC010000007.1"/>
</dbReference>
<evidence type="ECO:0000313" key="6">
    <source>
        <dbReference type="EMBL" id="MDY5140321.1"/>
    </source>
</evidence>
<dbReference type="Proteomes" id="UP001288320">
    <property type="component" value="Unassembled WGS sequence"/>
</dbReference>
<proteinExistence type="inferred from homology"/>
<organism evidence="6 7">
    <name type="scientific">Actinotignum timonense</name>
    <dbReference type="NCBI Taxonomy" id="1870995"/>
    <lineage>
        <taxon>Bacteria</taxon>
        <taxon>Bacillati</taxon>
        <taxon>Actinomycetota</taxon>
        <taxon>Actinomycetes</taxon>
        <taxon>Actinomycetales</taxon>
        <taxon>Actinomycetaceae</taxon>
        <taxon>Actinotignum</taxon>
    </lineage>
</organism>
<evidence type="ECO:0000256" key="2">
    <source>
        <dbReference type="ARBA" id="ARBA00011643"/>
    </source>
</evidence>
<name>A0AAW9HJU2_9ACTO</name>
<evidence type="ECO:0000256" key="3">
    <source>
        <dbReference type="ARBA" id="ARBA00022112"/>
    </source>
</evidence>
<comment type="subunit">
    <text evidence="2">Homohexamer.</text>
</comment>
<evidence type="ECO:0000256" key="4">
    <source>
        <dbReference type="ARBA" id="ARBA00022723"/>
    </source>
</evidence>
<keyword evidence="4 5" id="KW-0479">Metal-binding</keyword>
<feature type="binding site" evidence="5">
    <location>
        <position position="221"/>
    </location>
    <ligand>
        <name>a divalent metal cation</name>
        <dbReference type="ChEBI" id="CHEBI:60240"/>
        <label>1</label>
    </ligand>
</feature>
<dbReference type="EMBL" id="JAWNFV010000005">
    <property type="protein sequence ID" value="MDY5140321.1"/>
    <property type="molecule type" value="Genomic_DNA"/>
</dbReference>
<dbReference type="PANTHER" id="PTHR13799:SF14">
    <property type="entry name" value="GTP CYCLOHYDROLASE 1 TYPE 2 HOMOLOG"/>
    <property type="match status" value="1"/>
</dbReference>
<dbReference type="GeneID" id="92814366"/>
<dbReference type="GO" id="GO:0005737">
    <property type="term" value="C:cytoplasm"/>
    <property type="evidence" value="ECO:0007669"/>
    <property type="project" value="TreeGrafter"/>
</dbReference>
<evidence type="ECO:0000256" key="1">
    <source>
        <dbReference type="ARBA" id="ARBA00006964"/>
    </source>
</evidence>
<comment type="similarity">
    <text evidence="1">Belongs to the GTP cyclohydrolase I type 2/NIF3 family.</text>
</comment>
<sequence length="261" mass="27664">MTYTVADITAAMDEFFPPACAESWDRVGLVAGLPSDEVRSVAFAVDPCEATVQEACERGADLLITHHPLFLRGTSTVAGTFAKGRWITQLVRGRVALFSAHTNADVVASTAALARLLDVEIEAPLDPESGIGGVGSIAAVSFGQLVERVAEVLPHTPAGVLGAGDPDRVVRRLAICSGSGDSLLAAAKAAGADAYLTADLRHHPATDHIWDGGCALICATHWASEWPVLGEMEQRLRERFPQLDTYISEIPTDAWNIALRG</sequence>
<gene>
    <name evidence="6" type="ORF">R6G74_03180</name>
</gene>
<dbReference type="NCBIfam" id="TIGR00486">
    <property type="entry name" value="YbgI_SA1388"/>
    <property type="match status" value="1"/>
</dbReference>
<dbReference type="Gene3D" id="3.40.1390.30">
    <property type="entry name" value="NIF3 (NGG1p interacting factor 3)-like"/>
    <property type="match status" value="2"/>
</dbReference>
<dbReference type="Pfam" id="PF01784">
    <property type="entry name" value="DUF34_NIF3"/>
    <property type="match status" value="1"/>
</dbReference>
<comment type="caution">
    <text evidence="6">The sequence shown here is derived from an EMBL/GenBank/DDBJ whole genome shotgun (WGS) entry which is preliminary data.</text>
</comment>